<protein>
    <recommendedName>
        <fullName evidence="6">Transcriptional regulator</fullName>
    </recommendedName>
</protein>
<keyword evidence="3" id="KW-0804">Transcription</keyword>
<dbReference type="Proteomes" id="UP000189796">
    <property type="component" value="Chromosome I"/>
</dbReference>
<proteinExistence type="predicted"/>
<keyword evidence="1" id="KW-0805">Transcription regulation</keyword>
<dbReference type="PANTHER" id="PTHR36511">
    <property type="entry name" value="MERR FAMILY BACTERIAL REGULATORY PROTEIN"/>
    <property type="match status" value="1"/>
</dbReference>
<dbReference type="RefSeq" id="WP_154072523.1">
    <property type="nucleotide sequence ID" value="NZ_LT670817.1"/>
</dbReference>
<accession>A0A1M5UH99</accession>
<evidence type="ECO:0000256" key="2">
    <source>
        <dbReference type="ARBA" id="ARBA00023125"/>
    </source>
</evidence>
<dbReference type="CDD" id="cd00093">
    <property type="entry name" value="HTH_XRE"/>
    <property type="match status" value="1"/>
</dbReference>
<dbReference type="InterPro" id="IPR052359">
    <property type="entry name" value="HTH-type_reg/antitoxin"/>
</dbReference>
<dbReference type="SUPFAM" id="SSF47413">
    <property type="entry name" value="lambda repressor-like DNA-binding domains"/>
    <property type="match status" value="1"/>
</dbReference>
<reference evidence="4 5" key="1">
    <citation type="submission" date="2016-11" db="EMBL/GenBank/DDBJ databases">
        <authorList>
            <person name="Jaros S."/>
            <person name="Januszkiewicz K."/>
            <person name="Wedrychowicz H."/>
        </authorList>
    </citation>
    <scope>NUCLEOTIDE SEQUENCE [LARGE SCALE GENOMIC DNA]</scope>
    <source>
        <strain evidence="4 5">GAS138</strain>
    </source>
</reference>
<keyword evidence="2" id="KW-0238">DNA-binding</keyword>
<sequence length="92" mass="9735">MIVEANSATGAIMSCPKGPAIDVYAIRLSAGKIGATQDSFANAIGVPVKTLRNWEQRRRKPTGAALTLLLLIQKNPRAVLDAMTNFPTGAIT</sequence>
<dbReference type="OrthoDB" id="461984at2"/>
<name>A0A1M5UH99_9BRAD</name>
<dbReference type="InterPro" id="IPR010982">
    <property type="entry name" value="Lambda_DNA-bd_dom_sf"/>
</dbReference>
<dbReference type="Gene3D" id="1.10.260.40">
    <property type="entry name" value="lambda repressor-like DNA-binding domains"/>
    <property type="match status" value="1"/>
</dbReference>
<dbReference type="PANTHER" id="PTHR36511:SF3">
    <property type="entry name" value="ANTITOXIN HIGA-2"/>
    <property type="match status" value="1"/>
</dbReference>
<dbReference type="GO" id="GO:0003677">
    <property type="term" value="F:DNA binding"/>
    <property type="evidence" value="ECO:0007669"/>
    <property type="project" value="UniProtKB-KW"/>
</dbReference>
<evidence type="ECO:0008006" key="6">
    <source>
        <dbReference type="Google" id="ProtNLM"/>
    </source>
</evidence>
<organism evidence="4 5">
    <name type="scientific">Bradyrhizobium erythrophlei</name>
    <dbReference type="NCBI Taxonomy" id="1437360"/>
    <lineage>
        <taxon>Bacteria</taxon>
        <taxon>Pseudomonadati</taxon>
        <taxon>Pseudomonadota</taxon>
        <taxon>Alphaproteobacteria</taxon>
        <taxon>Hyphomicrobiales</taxon>
        <taxon>Nitrobacteraceae</taxon>
        <taxon>Bradyrhizobium</taxon>
    </lineage>
</organism>
<evidence type="ECO:0000256" key="1">
    <source>
        <dbReference type="ARBA" id="ARBA00023015"/>
    </source>
</evidence>
<dbReference type="AlphaFoldDB" id="A0A1M5UH99"/>
<gene>
    <name evidence="4" type="ORF">SAMN05443248_5431</name>
</gene>
<evidence type="ECO:0000313" key="5">
    <source>
        <dbReference type="Proteomes" id="UP000189796"/>
    </source>
</evidence>
<evidence type="ECO:0000313" key="4">
    <source>
        <dbReference type="EMBL" id="SHH62023.1"/>
    </source>
</evidence>
<dbReference type="EMBL" id="LT670817">
    <property type="protein sequence ID" value="SHH62023.1"/>
    <property type="molecule type" value="Genomic_DNA"/>
</dbReference>
<dbReference type="InterPro" id="IPR001387">
    <property type="entry name" value="Cro/C1-type_HTH"/>
</dbReference>
<evidence type="ECO:0000256" key="3">
    <source>
        <dbReference type="ARBA" id="ARBA00023163"/>
    </source>
</evidence>